<proteinExistence type="predicted"/>
<reference evidence="2" key="1">
    <citation type="submission" date="2023-05" db="EMBL/GenBank/DDBJ databases">
        <title>Sedimentitalea sp. nov. JM2-8.</title>
        <authorList>
            <person name="Huang J."/>
        </authorList>
    </citation>
    <scope>NUCLEOTIDE SEQUENCE [LARGE SCALE GENOMIC DNA]</scope>
    <source>
        <strain evidence="2">KHS03</strain>
    </source>
</reference>
<keyword evidence="2" id="KW-1185">Reference proteome</keyword>
<evidence type="ECO:0000313" key="1">
    <source>
        <dbReference type="EMBL" id="MDU9007109.1"/>
    </source>
</evidence>
<gene>
    <name evidence="1" type="ORF">QO231_25140</name>
</gene>
<dbReference type="SUPFAM" id="SSF55961">
    <property type="entry name" value="Bet v1-like"/>
    <property type="match status" value="1"/>
</dbReference>
<dbReference type="EMBL" id="JASMWN010000046">
    <property type="protein sequence ID" value="MDU9007109.1"/>
    <property type="molecule type" value="Genomic_DNA"/>
</dbReference>
<accession>A0ABU3VN49</accession>
<evidence type="ECO:0000313" key="2">
    <source>
        <dbReference type="Proteomes" id="UP001255416"/>
    </source>
</evidence>
<evidence type="ECO:0008006" key="3">
    <source>
        <dbReference type="Google" id="ProtNLM"/>
    </source>
</evidence>
<protein>
    <recommendedName>
        <fullName evidence="3">Polyketide cyclase</fullName>
    </recommendedName>
</protein>
<sequence length="61" mass="6695">MLPNTSTRPILIEHCAFIACPSQQVWAETIDIDTWPLWAPTVQSAQRLDKGAFGIGSAARI</sequence>
<dbReference type="Gene3D" id="3.30.530.20">
    <property type="match status" value="1"/>
</dbReference>
<organism evidence="1 2">
    <name type="scientific">Sedimentitalea todarodis</name>
    <dbReference type="NCBI Taxonomy" id="1631240"/>
    <lineage>
        <taxon>Bacteria</taxon>
        <taxon>Pseudomonadati</taxon>
        <taxon>Pseudomonadota</taxon>
        <taxon>Alphaproteobacteria</taxon>
        <taxon>Rhodobacterales</taxon>
        <taxon>Paracoccaceae</taxon>
        <taxon>Sedimentitalea</taxon>
    </lineage>
</organism>
<dbReference type="InterPro" id="IPR023393">
    <property type="entry name" value="START-like_dom_sf"/>
</dbReference>
<comment type="caution">
    <text evidence="1">The sequence shown here is derived from an EMBL/GenBank/DDBJ whole genome shotgun (WGS) entry which is preliminary data.</text>
</comment>
<name>A0ABU3VN49_9RHOB</name>
<dbReference type="Proteomes" id="UP001255416">
    <property type="component" value="Unassembled WGS sequence"/>
</dbReference>
<dbReference type="RefSeq" id="WP_316782787.1">
    <property type="nucleotide sequence ID" value="NZ_JASMWN010000046.1"/>
</dbReference>